<gene>
    <name evidence="1" type="ORF">AWN90_30605</name>
</gene>
<accession>A0A164M618</accession>
<dbReference type="EMBL" id="LWGR01000007">
    <property type="protein sequence ID" value="KZM73071.1"/>
    <property type="molecule type" value="Genomic_DNA"/>
</dbReference>
<dbReference type="Proteomes" id="UP000076512">
    <property type="component" value="Unassembled WGS sequence"/>
</dbReference>
<sequence>MGFEVGVPWSLHNIGVDVFTPSVGVTGGVTAGVQAPLTIGPTGPSAGNTPSIGAHAGATVTVLPSREVTFRPRSPSRTPLPTWIFPRFT</sequence>
<keyword evidence="2" id="KW-1185">Reference proteome</keyword>
<evidence type="ECO:0000313" key="2">
    <source>
        <dbReference type="Proteomes" id="UP000076512"/>
    </source>
</evidence>
<comment type="caution">
    <text evidence="1">The sequence shown here is derived from an EMBL/GenBank/DDBJ whole genome shotgun (WGS) entry which is preliminary data.</text>
</comment>
<evidence type="ECO:0000313" key="1">
    <source>
        <dbReference type="EMBL" id="KZM73071.1"/>
    </source>
</evidence>
<name>A0A164M618_9NOCA</name>
<proteinExistence type="predicted"/>
<reference evidence="1 2" key="1">
    <citation type="submission" date="2016-04" db="EMBL/GenBank/DDBJ databases">
        <authorList>
            <person name="Evans L.H."/>
            <person name="Alamgir A."/>
            <person name="Owens N."/>
            <person name="Weber N.D."/>
            <person name="Virtaneva K."/>
            <person name="Barbian K."/>
            <person name="Babar A."/>
            <person name="Rosenke K."/>
        </authorList>
    </citation>
    <scope>NUCLEOTIDE SEQUENCE [LARGE SCALE GENOMIC DNA]</scope>
    <source>
        <strain evidence="1 2">IFM 0406</strain>
    </source>
</reference>
<organism evidence="1 2">
    <name type="scientific">Nocardia terpenica</name>
    <dbReference type="NCBI Taxonomy" id="455432"/>
    <lineage>
        <taxon>Bacteria</taxon>
        <taxon>Bacillati</taxon>
        <taxon>Actinomycetota</taxon>
        <taxon>Actinomycetes</taxon>
        <taxon>Mycobacteriales</taxon>
        <taxon>Nocardiaceae</taxon>
        <taxon>Nocardia</taxon>
    </lineage>
</organism>
<protein>
    <submittedName>
        <fullName evidence="1">Uncharacterized protein</fullName>
    </submittedName>
</protein>
<dbReference type="AlphaFoldDB" id="A0A164M618"/>